<dbReference type="EMBL" id="LEPB01000004">
    <property type="protein sequence ID" value="RCA10327.1"/>
    <property type="molecule type" value="Genomic_DNA"/>
</dbReference>
<dbReference type="AlphaFoldDB" id="A0A367CCE4"/>
<organism evidence="1 2">
    <name type="scientific">Enterococcus durans</name>
    <dbReference type="NCBI Taxonomy" id="53345"/>
    <lineage>
        <taxon>Bacteria</taxon>
        <taxon>Bacillati</taxon>
        <taxon>Bacillota</taxon>
        <taxon>Bacilli</taxon>
        <taxon>Lactobacillales</taxon>
        <taxon>Enterococcaceae</taxon>
        <taxon>Enterococcus</taxon>
    </lineage>
</organism>
<proteinExistence type="predicted"/>
<reference evidence="1 2" key="1">
    <citation type="submission" date="2015-06" db="EMBL/GenBank/DDBJ databases">
        <title>The Genome Sequence of Enterococcus durans 4EA1.</title>
        <authorList>
            <consortium name="The Broad Institute Genomics Platform"/>
            <consortium name="The Broad Institute Genome Sequencing Center for Infectious Disease"/>
            <person name="Earl A.M."/>
            <person name="Van Tyne D."/>
            <person name="Lebreton F."/>
            <person name="Saavedra J.T."/>
            <person name="Gilmore M.S."/>
            <person name="Manson Mcguire A."/>
            <person name="Clock S."/>
            <person name="Crupain M."/>
            <person name="Rangan U."/>
            <person name="Young S."/>
            <person name="Abouelleil A."/>
            <person name="Cao P."/>
            <person name="Chapman S.B."/>
            <person name="Griggs A."/>
            <person name="Priest M."/>
            <person name="Shea T."/>
            <person name="Wortman J."/>
            <person name="Nusbaum C."/>
            <person name="Birren B."/>
        </authorList>
    </citation>
    <scope>NUCLEOTIDE SEQUENCE [LARGE SCALE GENOMIC DNA]</scope>
    <source>
        <strain evidence="1 2">4EA1</strain>
    </source>
</reference>
<comment type="caution">
    <text evidence="1">The sequence shown here is derived from an EMBL/GenBank/DDBJ whole genome shotgun (WGS) entry which is preliminary data.</text>
</comment>
<accession>A0A367CCE4</accession>
<dbReference type="Pfam" id="PF08820">
    <property type="entry name" value="DUF1803"/>
    <property type="match status" value="1"/>
</dbReference>
<evidence type="ECO:0000313" key="2">
    <source>
        <dbReference type="Proteomes" id="UP000252797"/>
    </source>
</evidence>
<gene>
    <name evidence="1" type="ORF">EA71_01077</name>
</gene>
<protein>
    <submittedName>
        <fullName evidence="1">Uncharacterized protein</fullName>
    </submittedName>
</protein>
<name>A0A367CCE4_9ENTE</name>
<evidence type="ECO:0000313" key="1">
    <source>
        <dbReference type="EMBL" id="RCA10327.1"/>
    </source>
</evidence>
<dbReference type="STRING" id="53345.LIU_06640"/>
<dbReference type="RefSeq" id="WP_113845445.1">
    <property type="nucleotide sequence ID" value="NZ_CABGJE010000001.1"/>
</dbReference>
<dbReference type="InterPro" id="IPR014924">
    <property type="entry name" value="DUF1803"/>
</dbReference>
<dbReference type="Proteomes" id="UP000252797">
    <property type="component" value="Unassembled WGS sequence"/>
</dbReference>
<sequence length="288" mass="34494">MNYFYSNSKKKKLGKIIEQPIFSEFVAYMYENQQHEIILRELKTKFPQKKFEHFLDQLIEEKLVLRENRRYMLNFPIFNNEKDLTESQNITNELLPQLRELSQEEQQLAMGEEVWRYCFEGEEDYFYGTTADILLVNKVSAGNEEYQFISVNHEKELPVTLANYFYIQKEQLPMPKNFTDLAHTIGDVNESYFFDQIEVILERIQKQKYKKRRPSIFFDALVLSATIETNEIEEIRLPIFHPSEEKIVFPVLDTKIVPSERAYIKRKVYESLIAKLSLTDYSYILEKR</sequence>